<dbReference type="SUPFAM" id="SSF48403">
    <property type="entry name" value="Ankyrin repeat"/>
    <property type="match status" value="1"/>
</dbReference>
<keyword evidence="1" id="KW-0040">ANK repeat</keyword>
<reference evidence="2" key="2">
    <citation type="submission" date="2014-05" db="EMBL/GenBank/DDBJ databases">
        <title>The genome and life-stage specific transcriptomes of Globodera pallida elucidate key aspects of plant parasitism by a cyst nematode.</title>
        <authorList>
            <person name="Cotton J.A."/>
            <person name="Lilley C.J."/>
            <person name="Jones L.M."/>
            <person name="Kikuchi T."/>
            <person name="Reid A.J."/>
            <person name="Thorpe P."/>
            <person name="Tsai I.J."/>
            <person name="Beasley H."/>
            <person name="Blok V."/>
            <person name="Cock P.J.A."/>
            <person name="Van den Akker S.E."/>
            <person name="Holroyd N."/>
            <person name="Hunt M."/>
            <person name="Mantelin S."/>
            <person name="Naghra H."/>
            <person name="Pain A."/>
            <person name="Palomares-Rius J.E."/>
            <person name="Zarowiecki M."/>
            <person name="Berriman M."/>
            <person name="Jones J.T."/>
            <person name="Urwin P.E."/>
        </authorList>
    </citation>
    <scope>NUCLEOTIDE SEQUENCE [LARGE SCALE GENOMIC DNA]</scope>
    <source>
        <strain evidence="2">Lindley</strain>
    </source>
</reference>
<dbReference type="PANTHER" id="PTHR22677:SF4">
    <property type="entry name" value="USHER SYNDROME TYPE-1G PROTEIN-LIKE PROTEIN"/>
    <property type="match status" value="1"/>
</dbReference>
<accession>A0A183CRI2</accession>
<feature type="repeat" description="ANK" evidence="1">
    <location>
        <begin position="94"/>
        <end position="126"/>
    </location>
</feature>
<dbReference type="InterPro" id="IPR039323">
    <property type="entry name" value="ANKRD_45/46/60"/>
</dbReference>
<dbReference type="Proteomes" id="UP000050741">
    <property type="component" value="Unassembled WGS sequence"/>
</dbReference>
<dbReference type="InterPro" id="IPR002110">
    <property type="entry name" value="Ankyrin_rpt"/>
</dbReference>
<name>A0A183CRI2_GLOPA</name>
<dbReference type="AlphaFoldDB" id="A0A183CRI2"/>
<evidence type="ECO:0000256" key="1">
    <source>
        <dbReference type="PROSITE-ProRule" id="PRU00023"/>
    </source>
</evidence>
<sequence>MIHPRCAQLETGQDDLDFSGLQQVRNPGFSPLFLAARQGHLEVCQALVAKGADANGESENGFSPWLEACAKGNLHIVKFFTENGADIEFAYSEDGTTGLMYASREGKANVVRFLLSQGARTDRTDAKGFTALNEAFENEHEEIVVIFLSMHDESARN</sequence>
<dbReference type="Pfam" id="PF00023">
    <property type="entry name" value="Ank"/>
    <property type="match status" value="1"/>
</dbReference>
<protein>
    <submittedName>
        <fullName evidence="3">ANK_REP_REGION domain-containing protein</fullName>
    </submittedName>
</protein>
<feature type="repeat" description="ANK" evidence="1">
    <location>
        <begin position="27"/>
        <end position="59"/>
    </location>
</feature>
<evidence type="ECO:0000313" key="2">
    <source>
        <dbReference type="Proteomes" id="UP000050741"/>
    </source>
</evidence>
<dbReference type="PANTHER" id="PTHR22677">
    <property type="entry name" value="ANKYRIN REPEAT DOMAIN-CONTAINING PROTEIN 60"/>
    <property type="match status" value="1"/>
</dbReference>
<feature type="repeat" description="ANK" evidence="1">
    <location>
        <begin position="60"/>
        <end position="92"/>
    </location>
</feature>
<organism evidence="2 3">
    <name type="scientific">Globodera pallida</name>
    <name type="common">Potato cyst nematode worm</name>
    <name type="synonym">Heterodera pallida</name>
    <dbReference type="NCBI Taxonomy" id="36090"/>
    <lineage>
        <taxon>Eukaryota</taxon>
        <taxon>Metazoa</taxon>
        <taxon>Ecdysozoa</taxon>
        <taxon>Nematoda</taxon>
        <taxon>Chromadorea</taxon>
        <taxon>Rhabditida</taxon>
        <taxon>Tylenchina</taxon>
        <taxon>Tylenchomorpha</taxon>
        <taxon>Tylenchoidea</taxon>
        <taxon>Heteroderidae</taxon>
        <taxon>Heteroderinae</taxon>
        <taxon>Globodera</taxon>
    </lineage>
</organism>
<dbReference type="Pfam" id="PF12796">
    <property type="entry name" value="Ank_2"/>
    <property type="match status" value="1"/>
</dbReference>
<proteinExistence type="predicted"/>
<dbReference type="InterPro" id="IPR036770">
    <property type="entry name" value="Ankyrin_rpt-contain_sf"/>
</dbReference>
<keyword evidence="2" id="KW-1185">Reference proteome</keyword>
<dbReference type="PROSITE" id="PS50297">
    <property type="entry name" value="ANK_REP_REGION"/>
    <property type="match status" value="3"/>
</dbReference>
<reference evidence="3" key="3">
    <citation type="submission" date="2016-06" db="UniProtKB">
        <authorList>
            <consortium name="WormBaseParasite"/>
        </authorList>
    </citation>
    <scope>IDENTIFICATION</scope>
</reference>
<dbReference type="SMART" id="SM00248">
    <property type="entry name" value="ANK"/>
    <property type="match status" value="4"/>
</dbReference>
<dbReference type="WBParaSite" id="GPLIN_001549000">
    <property type="protein sequence ID" value="GPLIN_001549000"/>
    <property type="gene ID" value="GPLIN_001549000"/>
</dbReference>
<dbReference type="PROSITE" id="PS50088">
    <property type="entry name" value="ANK_REPEAT"/>
    <property type="match status" value="3"/>
</dbReference>
<evidence type="ECO:0000313" key="3">
    <source>
        <dbReference type="WBParaSite" id="GPLIN_001549000"/>
    </source>
</evidence>
<reference evidence="2" key="1">
    <citation type="submission" date="2013-12" db="EMBL/GenBank/DDBJ databases">
        <authorList>
            <person name="Aslett M."/>
        </authorList>
    </citation>
    <scope>NUCLEOTIDE SEQUENCE [LARGE SCALE GENOMIC DNA]</scope>
    <source>
        <strain evidence="2">Lindley</strain>
    </source>
</reference>
<dbReference type="Gene3D" id="1.25.40.20">
    <property type="entry name" value="Ankyrin repeat-containing domain"/>
    <property type="match status" value="1"/>
</dbReference>
<dbReference type="PRINTS" id="PR01415">
    <property type="entry name" value="ANKYRIN"/>
</dbReference>